<protein>
    <recommendedName>
        <fullName evidence="6">Chromosome partition protein Smc</fullName>
    </recommendedName>
</protein>
<feature type="domain" description="SMC hinge" evidence="8">
    <location>
        <begin position="521"/>
        <end position="618"/>
    </location>
</feature>
<dbReference type="InterPro" id="IPR011890">
    <property type="entry name" value="SMC_prok"/>
</dbReference>
<dbReference type="InterPro" id="IPR024704">
    <property type="entry name" value="SMC"/>
</dbReference>
<dbReference type="Gene3D" id="1.10.287.1490">
    <property type="match status" value="2"/>
</dbReference>
<dbReference type="AlphaFoldDB" id="A0A5P9NJR6"/>
<feature type="binding site" evidence="6">
    <location>
        <begin position="32"/>
        <end position="39"/>
    </location>
    <ligand>
        <name>ATP</name>
        <dbReference type="ChEBI" id="CHEBI:30616"/>
    </ligand>
</feature>
<proteinExistence type="inferred from homology"/>
<comment type="subunit">
    <text evidence="6">Homodimer.</text>
</comment>
<keyword evidence="10" id="KW-1185">Reference proteome</keyword>
<organism evidence="9 10">
    <name type="scientific">Halioglobus maricola</name>
    <dbReference type="NCBI Taxonomy" id="2601894"/>
    <lineage>
        <taxon>Bacteria</taxon>
        <taxon>Pseudomonadati</taxon>
        <taxon>Pseudomonadota</taxon>
        <taxon>Gammaproteobacteria</taxon>
        <taxon>Cellvibrionales</taxon>
        <taxon>Halieaceae</taxon>
        <taxon>Halioglobus</taxon>
    </lineage>
</organism>
<dbReference type="KEGG" id="halc:EY643_10635"/>
<feature type="region of interest" description="Disordered" evidence="7">
    <location>
        <begin position="316"/>
        <end position="336"/>
    </location>
</feature>
<accession>A0A5P9NJR6</accession>
<keyword evidence="4 6" id="KW-0175">Coiled coil</keyword>
<feature type="region of interest" description="Disordered" evidence="7">
    <location>
        <begin position="761"/>
        <end position="815"/>
    </location>
</feature>
<dbReference type="InterPro" id="IPR003395">
    <property type="entry name" value="RecF/RecN/SMC_N"/>
</dbReference>
<comment type="similarity">
    <text evidence="6">Belongs to the SMC family.</text>
</comment>
<dbReference type="HAMAP" id="MF_01894">
    <property type="entry name" value="Smc_prok"/>
    <property type="match status" value="1"/>
</dbReference>
<dbReference type="PIRSF" id="PIRSF005719">
    <property type="entry name" value="SMC"/>
    <property type="match status" value="1"/>
</dbReference>
<keyword evidence="3 6" id="KW-0067">ATP-binding</keyword>
<dbReference type="PANTHER" id="PTHR43977">
    <property type="entry name" value="STRUCTURAL MAINTENANCE OF CHROMOSOMES PROTEIN 3"/>
    <property type="match status" value="1"/>
</dbReference>
<dbReference type="SUPFAM" id="SSF75553">
    <property type="entry name" value="Smc hinge domain"/>
    <property type="match status" value="1"/>
</dbReference>
<evidence type="ECO:0000256" key="4">
    <source>
        <dbReference type="ARBA" id="ARBA00023054"/>
    </source>
</evidence>
<keyword evidence="2 6" id="KW-0547">Nucleotide-binding</keyword>
<dbReference type="Gene3D" id="3.40.50.300">
    <property type="entry name" value="P-loop containing nucleotide triphosphate hydrolases"/>
    <property type="match status" value="2"/>
</dbReference>
<dbReference type="GO" id="GO:0005694">
    <property type="term" value="C:chromosome"/>
    <property type="evidence" value="ECO:0007669"/>
    <property type="project" value="InterPro"/>
</dbReference>
<evidence type="ECO:0000256" key="3">
    <source>
        <dbReference type="ARBA" id="ARBA00022840"/>
    </source>
</evidence>
<dbReference type="EMBL" id="CP036422">
    <property type="protein sequence ID" value="QFU76081.1"/>
    <property type="molecule type" value="Genomic_DNA"/>
</dbReference>
<name>A0A5P9NJR6_9GAMM</name>
<dbReference type="GO" id="GO:0005737">
    <property type="term" value="C:cytoplasm"/>
    <property type="evidence" value="ECO:0007669"/>
    <property type="project" value="UniProtKB-SubCell"/>
</dbReference>
<feature type="coiled-coil region" evidence="6">
    <location>
        <begin position="170"/>
        <end position="264"/>
    </location>
</feature>
<evidence type="ECO:0000256" key="7">
    <source>
        <dbReference type="SAM" id="MobiDB-lite"/>
    </source>
</evidence>
<keyword evidence="1 6" id="KW-0963">Cytoplasm</keyword>
<dbReference type="Pfam" id="PF06470">
    <property type="entry name" value="SMC_hinge"/>
    <property type="match status" value="1"/>
</dbReference>
<dbReference type="Proteomes" id="UP000326287">
    <property type="component" value="Chromosome"/>
</dbReference>
<feature type="compositionally biased region" description="Low complexity" evidence="7">
    <location>
        <begin position="319"/>
        <end position="328"/>
    </location>
</feature>
<feature type="coiled-coil region" evidence="6">
    <location>
        <begin position="398"/>
        <end position="428"/>
    </location>
</feature>
<dbReference type="GO" id="GO:0007062">
    <property type="term" value="P:sister chromatid cohesion"/>
    <property type="evidence" value="ECO:0007669"/>
    <property type="project" value="InterPro"/>
</dbReference>
<reference evidence="9 10" key="1">
    <citation type="submission" date="2019-02" db="EMBL/GenBank/DDBJ databases">
        <authorList>
            <person name="Li S.-H."/>
        </authorList>
    </citation>
    <scope>NUCLEOTIDE SEQUENCE [LARGE SCALE GENOMIC DNA]</scope>
    <source>
        <strain evidence="9 10">IMCC14385</strain>
    </source>
</reference>
<dbReference type="NCBIfam" id="TIGR02168">
    <property type="entry name" value="SMC_prok_B"/>
    <property type="match status" value="1"/>
</dbReference>
<evidence type="ECO:0000256" key="6">
    <source>
        <dbReference type="HAMAP-Rule" id="MF_01894"/>
    </source>
</evidence>
<gene>
    <name evidence="6 9" type="primary">smc</name>
    <name evidence="9" type="ORF">EY643_10635</name>
</gene>
<dbReference type="InterPro" id="IPR027417">
    <property type="entry name" value="P-loop_NTPase"/>
</dbReference>
<feature type="coiled-coil region" evidence="6">
    <location>
        <begin position="980"/>
        <end position="1010"/>
    </location>
</feature>
<dbReference type="SUPFAM" id="SSF52540">
    <property type="entry name" value="P-loop containing nucleoside triphosphate hydrolases"/>
    <property type="match status" value="1"/>
</dbReference>
<comment type="subcellular location">
    <subcellularLocation>
        <location evidence="6">Cytoplasm</location>
    </subcellularLocation>
</comment>
<evidence type="ECO:0000256" key="1">
    <source>
        <dbReference type="ARBA" id="ARBA00022490"/>
    </source>
</evidence>
<comment type="domain">
    <text evidence="6">Contains large globular domains required for ATP hydrolysis at each terminus and a third globular domain forming a flexible hinge near the middle of the molecule. These domains are separated by coiled-coil structures.</text>
</comment>
<evidence type="ECO:0000256" key="5">
    <source>
        <dbReference type="ARBA" id="ARBA00023125"/>
    </source>
</evidence>
<evidence type="ECO:0000313" key="9">
    <source>
        <dbReference type="EMBL" id="QFU76081.1"/>
    </source>
</evidence>
<evidence type="ECO:0000256" key="2">
    <source>
        <dbReference type="ARBA" id="ARBA00022741"/>
    </source>
</evidence>
<dbReference type="InterPro" id="IPR010935">
    <property type="entry name" value="SMC_hinge"/>
</dbReference>
<dbReference type="GO" id="GO:0030261">
    <property type="term" value="P:chromosome condensation"/>
    <property type="evidence" value="ECO:0007669"/>
    <property type="project" value="InterPro"/>
</dbReference>
<feature type="compositionally biased region" description="Basic and acidic residues" evidence="7">
    <location>
        <begin position="767"/>
        <end position="783"/>
    </location>
</feature>
<dbReference type="GO" id="GO:0005524">
    <property type="term" value="F:ATP binding"/>
    <property type="evidence" value="ECO:0007669"/>
    <property type="project" value="UniProtKB-UniRule"/>
</dbReference>
<dbReference type="GO" id="GO:0006260">
    <property type="term" value="P:DNA replication"/>
    <property type="evidence" value="ECO:0007669"/>
    <property type="project" value="UniProtKB-UniRule"/>
</dbReference>
<comment type="function">
    <text evidence="6">Required for chromosome condensation and partitioning.</text>
</comment>
<feature type="region of interest" description="Disordered" evidence="7">
    <location>
        <begin position="685"/>
        <end position="708"/>
    </location>
</feature>
<dbReference type="OrthoDB" id="9808768at2"/>
<sequence length="1165" mass="131606">MRLKSIKLAGFKSFVDPTTVNFPGNMCAVVGPNGCGKSNVIDAVRWVMGESSAKNLRGESMADVIFNGSVNRQPVGQASIELVFDNSDGGVGGEYASYAEISIKRQVSREGQSEYFLNGTKCRRRDITDIFLGTGLGARSYAIIEQGMISRLIESKPEELRVFIEEAAGISKYKERRKETESRMRRTLENLERLTDLREELERQLSHLQRQAAAAEKYADYKEEERSYKAQLQALQWQELDGQLREINQAVGELEVKLESVHAEHQQVDTSIEQFRVEHTDRTDAFNKVQGTYYALGSEVARIEQTIKHQQERSRQLQDDLQQTSDSLRQAESHLGEDRDKLVMWDEELETLSPELEMLQEVEEASAEALVQAEEAMHTWQNKWDEFNHTAAAPRQQAEVQQSRIQHLEQVLQRLQDRTRQLEQEKEALAPGPADDDIGTLGEQLAEIELVMAEHENSSDTVVEQITSTRQRSGDLSGQLNEIRSSLQQLRGRQASLEALQQAAMDDGSTGVGEWLKAQQVADKPRLLEQLQVDDGWQLAVETVLGDYLQAVCVDDLGTLGTMLGTLEQGQLALVESGGEIAAGEDDLLTKVRSSGAASSLLAGVKVAEDLGQAMARRASLAPHESIITRDGLWLGANWLRVTRLSDQQGGVIQRQQELEELEQSIAEAEEREEQMQAELQRCQEDQKRYEEQRENSQRELQAATRQHAELGSQLSAMQAKVEQITARRERLNADIDEAREQFQGEQESIAEARQLLSEAIESMDSDSQRREDLLSVRDETRGTLDSCRQSARHDKDASHQAAMRHQSLRTQVDSMRESIDRANRQVAQLRERRDQLQQSMQETDNPLDELQQQLEAQLELRLTSEGELTEARQSVSEVEHKLREAEQQRASIEHRAETVRSQLEQQRLSNQSLQVQRENVHQQLRDAEQDLEKVLETMPEDATQDAWQRELERIANRITRLGPINLAAIDEYNLQSERKNYLDAQNEDLETALNTLENAIRKIDKETRNRFQETFDTVNNGLQDLFPRVFGGGSAYLEMTGDDLLNTGISIMARPPGKKNSTIHLLSGGEKALTAIALVFSIFQLNPAPFCMLDEVDAPLDDANTARYARMVKEMSEKLQFIYITHNKISMEQADQLMGVTMHEPGVSRLVTVDVEEAAELAAS</sequence>
<evidence type="ECO:0000313" key="10">
    <source>
        <dbReference type="Proteomes" id="UP000326287"/>
    </source>
</evidence>
<dbReference type="GO" id="GO:0007059">
    <property type="term" value="P:chromosome segregation"/>
    <property type="evidence" value="ECO:0007669"/>
    <property type="project" value="UniProtKB-UniRule"/>
</dbReference>
<dbReference type="Gene3D" id="1.20.1060.20">
    <property type="match status" value="1"/>
</dbReference>
<dbReference type="RefSeq" id="WP_152662186.1">
    <property type="nucleotide sequence ID" value="NZ_CP036422.1"/>
</dbReference>
<dbReference type="GO" id="GO:0003677">
    <property type="term" value="F:DNA binding"/>
    <property type="evidence" value="ECO:0007669"/>
    <property type="project" value="UniProtKB-UniRule"/>
</dbReference>
<dbReference type="Pfam" id="PF02463">
    <property type="entry name" value="SMC_N"/>
    <property type="match status" value="1"/>
</dbReference>
<dbReference type="SUPFAM" id="SSF57997">
    <property type="entry name" value="Tropomyosin"/>
    <property type="match status" value="1"/>
</dbReference>
<dbReference type="SMART" id="SM00968">
    <property type="entry name" value="SMC_hinge"/>
    <property type="match status" value="1"/>
</dbReference>
<keyword evidence="5 6" id="KW-0238">DNA-binding</keyword>
<evidence type="ECO:0000259" key="8">
    <source>
        <dbReference type="SMART" id="SM00968"/>
    </source>
</evidence>
<dbReference type="GO" id="GO:0016887">
    <property type="term" value="F:ATP hydrolysis activity"/>
    <property type="evidence" value="ECO:0007669"/>
    <property type="project" value="InterPro"/>
</dbReference>
<feature type="compositionally biased region" description="Basic and acidic residues" evidence="7">
    <location>
        <begin position="685"/>
        <end position="698"/>
    </location>
</feature>
<dbReference type="InterPro" id="IPR036277">
    <property type="entry name" value="SMC_hinge_sf"/>
</dbReference>
<dbReference type="CDD" id="cd03278">
    <property type="entry name" value="ABC_SMC_barmotin"/>
    <property type="match status" value="2"/>
</dbReference>